<evidence type="ECO:0008006" key="4">
    <source>
        <dbReference type="Google" id="ProtNLM"/>
    </source>
</evidence>
<feature type="region of interest" description="Disordered" evidence="1">
    <location>
        <begin position="1"/>
        <end position="34"/>
    </location>
</feature>
<keyword evidence="3" id="KW-1185">Reference proteome</keyword>
<evidence type="ECO:0000256" key="1">
    <source>
        <dbReference type="SAM" id="MobiDB-lite"/>
    </source>
</evidence>
<accession>A0A9J6B9E1</accession>
<dbReference type="PANTHER" id="PTHR24121:SF21">
    <property type="entry name" value="ANKYRIN REPEAT FAMILY PROTEIN"/>
    <property type="match status" value="1"/>
</dbReference>
<gene>
    <name evidence="2" type="ORF">PVAND_014513</name>
</gene>
<dbReference type="InterPro" id="IPR036770">
    <property type="entry name" value="Ankyrin_rpt-contain_sf"/>
</dbReference>
<reference evidence="2" key="1">
    <citation type="submission" date="2021-03" db="EMBL/GenBank/DDBJ databases">
        <title>Chromosome level genome of the anhydrobiotic midge Polypedilum vanderplanki.</title>
        <authorList>
            <person name="Yoshida Y."/>
            <person name="Kikawada T."/>
            <person name="Gusev O."/>
        </authorList>
    </citation>
    <scope>NUCLEOTIDE SEQUENCE</scope>
    <source>
        <strain evidence="2">NIAS01</strain>
        <tissue evidence="2">Whole body or cell culture</tissue>
    </source>
</reference>
<evidence type="ECO:0000313" key="2">
    <source>
        <dbReference type="EMBL" id="KAG5666489.1"/>
    </source>
</evidence>
<dbReference type="PANTHER" id="PTHR24121">
    <property type="entry name" value="NO MECHANORECEPTOR POTENTIAL C, ISOFORM D-RELATED"/>
    <property type="match status" value="1"/>
</dbReference>
<dbReference type="EMBL" id="JADBJN010000004">
    <property type="protein sequence ID" value="KAG5666489.1"/>
    <property type="molecule type" value="Genomic_DNA"/>
</dbReference>
<dbReference type="Gene3D" id="1.25.40.20">
    <property type="entry name" value="Ankyrin repeat-containing domain"/>
    <property type="match status" value="1"/>
</dbReference>
<dbReference type="Proteomes" id="UP001107558">
    <property type="component" value="Chromosome 4"/>
</dbReference>
<sequence length="1995" mass="235734">MDSSTDNDSMDVYEPFDQNHEDNNMSSSSSSSDLGSQEFVIDNLLNGSILQIHPKLKLDENFKININEIRARTKYDQKIIDVPNSRSEFILHKIKGIQFEYFSHLFMFNINENESENQSKILYILRSKTEGLAKSRPLIVQFSSENNVVYYKNVLDQDFIPFNSTNQNSEFQRNFNTLLAIGNNFDNIFGKIVDNSDSLIVRFLKLFTLEDNFSHKLMYKLAEKGNIDQFTAALDIPFNYESENIYGNSLNILMKTFERNESILKSAVVGNNFEVIDFLLDCSKYYLERLPYDHKLLIVNRSTNDDILFKILINLNFPFSEKWKSFANYQNDNSIDIQRNQVEFNEQSHSYIAAQRHIESQIHNEILNENIDNSQHEDDVSHVSMRNLIRIRNGFHDYIKTGNLEKIKHSSTNFEYTNIIFNSNNQSAITTALKCKQFEIYSYLKNNKFDLNSHEFEECKIIQNHLDVEAKEIIINFNIKYAAKSSHNPVSELGKKSEVCFPKSKNHEKHCRAKIDEFFEELYKDEQLRIILDIASKCQDLKIYFDFNHYSVNEMNPFADETIDGAFHRYRRILFISAGDALNNDGIKHKVKGVLIHEMFHFVLLNVFDNNCLPYYQNDTQSASTLKSILEKYRRWSYETTDINENFEDDECDGIIQYVYTCYNPNIKDLQDLELIVRPAQIIAQYNNDNGKLSKLVNKYRKIFKFYNNLIPEMKIFDNYLLNYEKVNELNKIFGVLQEIKCSPLQFKIYQNINPKNDILILNSDVPTLTMINLHQLLKNDNKNLYIIPKMLRNNQICKRICEIMEENKQNDNKLLEINDTGSSRNFYQKDPLVRLVINYKPDNDVLLKNFLQKCEPKKLIFVTSTENIDPLNNLIKELKTYAEHLILSLQDRFLMNNKYIVENKSKFLQRLNQITTIPMKHKFEDLTEFCQQNLLEKVVKFQGHDEVKLSELILSPNKGNIIDTELLNQLCDNHSIQINSILFPQVEHSFKNLYQSRNIIKKQYIEEIITNPEHEFNNEDDFENLDKVIELKHVESIIKQNELINDENMFVLISDIAGNGKSWLLKDIANQMINTSHDRWTIFLILKDIHEKLLVINGDINFTNFIKHFIMTEENFKEYEKEIFIECYKTGRANIFLDGYDKIYPELAENLNKLIKTFQSNCGNRLWLTTRNHSNIEKELQKILNIKTIYSLKTFTDNQCEEILEKLLASNENDLKNRGLLIKKKNEKIVYPSFNTSDNQEEEIENLSTKIKSTNLLNTEQSNNKENEFNVGASTSGQILVKRKIDPVSNHETAINLLARFKNIKVKSTIGMPLLLKFAAQYYTIDQLNNKKSRIEMTNFILYNGIRSLHEKDWTKKFDHLNQKESLTFSEAHQFYTMQYYFNEDKFCDLKYQNNETRKKVENGGLATFSGNRINFHHETFLEFFAADFIVRLIENKRWEDYKDFFKFFNEFLTNYKYNVVQSFIDDKIDDIISELGENFENFFDKFLKNFYELNEAQRRKIFAYAIIEKNENLINFLLKGFNDEENKNLIPLFSIKFNRLFYNPINIVIYSVIKSSNKSSLILDFIIKKFDADTLKNFITSNELLHDIVTSHCEPQNLQLILNLLKNKLDDNYIKEILIAKNFKGCNLLLVQCTANNFDKKTFNNSWEILKRVLERESEFEDFLFKTNNKGATILHKAVTSNDSYCFKTVYKKLNSHLNEADMKKMLRMKCPIFKSRTFLHLCAFFKSFDFHQTVWKLLKYRDDFYKIMLIPDENGNNFLHLIVAFSNKLVIEFTFNQIKINFLSRYSEFLSIKGFNGRNLLQCAVTRQRQIFALEYMCEFFRHEFGDGDFLDILEQRDENGDNLICTIIAFSSVEVFDFMINYIKEHYPNCVKILLKTENDKYEMNLLELAVMHNKSIELHKYLWKIIKDNFDRNEIIRMIENRHRFGCRLLHFAANKNSKEIVEFTYNKMKEYLNDLSRIIRKRCYQGTLCENASLNDYDRTVVECVNQLL</sequence>
<dbReference type="SUPFAM" id="SSF48403">
    <property type="entry name" value="Ankyrin repeat"/>
    <property type="match status" value="2"/>
</dbReference>
<dbReference type="SUPFAM" id="SSF52540">
    <property type="entry name" value="P-loop containing nucleoside triphosphate hydrolases"/>
    <property type="match status" value="1"/>
</dbReference>
<name>A0A9J6B9E1_POLVA</name>
<dbReference type="OrthoDB" id="6693298at2759"/>
<comment type="caution">
    <text evidence="2">The sequence shown here is derived from an EMBL/GenBank/DDBJ whole genome shotgun (WGS) entry which is preliminary data.</text>
</comment>
<organism evidence="2 3">
    <name type="scientific">Polypedilum vanderplanki</name>
    <name type="common">Sleeping chironomid midge</name>
    <dbReference type="NCBI Taxonomy" id="319348"/>
    <lineage>
        <taxon>Eukaryota</taxon>
        <taxon>Metazoa</taxon>
        <taxon>Ecdysozoa</taxon>
        <taxon>Arthropoda</taxon>
        <taxon>Hexapoda</taxon>
        <taxon>Insecta</taxon>
        <taxon>Pterygota</taxon>
        <taxon>Neoptera</taxon>
        <taxon>Endopterygota</taxon>
        <taxon>Diptera</taxon>
        <taxon>Nematocera</taxon>
        <taxon>Chironomoidea</taxon>
        <taxon>Chironomidae</taxon>
        <taxon>Chironominae</taxon>
        <taxon>Polypedilum</taxon>
        <taxon>Polypedilum</taxon>
    </lineage>
</organism>
<dbReference type="InterPro" id="IPR027417">
    <property type="entry name" value="P-loop_NTPase"/>
</dbReference>
<protein>
    <recommendedName>
        <fullName evidence="4">Ankyrin repeat protein</fullName>
    </recommendedName>
</protein>
<evidence type="ECO:0000313" key="3">
    <source>
        <dbReference type="Proteomes" id="UP001107558"/>
    </source>
</evidence>
<proteinExistence type="predicted"/>